<proteinExistence type="predicted"/>
<evidence type="ECO:0000313" key="2">
    <source>
        <dbReference type="Proteomes" id="UP000218151"/>
    </source>
</evidence>
<dbReference type="EMBL" id="NSLI01000003">
    <property type="protein sequence ID" value="PAX07908.1"/>
    <property type="molecule type" value="Genomic_DNA"/>
</dbReference>
<dbReference type="RefSeq" id="WP_095998151.1">
    <property type="nucleotide sequence ID" value="NZ_NSLI01000003.1"/>
</dbReference>
<keyword evidence="2" id="KW-1185">Reference proteome</keyword>
<accession>A0A2A2SF97</accession>
<organism evidence="1 2">
    <name type="scientific">Sphingomonas lenta</name>
    <dbReference type="NCBI Taxonomy" id="1141887"/>
    <lineage>
        <taxon>Bacteria</taxon>
        <taxon>Pseudomonadati</taxon>
        <taxon>Pseudomonadota</taxon>
        <taxon>Alphaproteobacteria</taxon>
        <taxon>Sphingomonadales</taxon>
        <taxon>Sphingomonadaceae</taxon>
        <taxon>Sphingomonas</taxon>
    </lineage>
</organism>
<gene>
    <name evidence="1" type="ORF">CKY28_09870</name>
</gene>
<evidence type="ECO:0000313" key="1">
    <source>
        <dbReference type="EMBL" id="PAX07908.1"/>
    </source>
</evidence>
<protein>
    <submittedName>
        <fullName evidence="1">Uncharacterized protein</fullName>
    </submittedName>
</protein>
<dbReference type="Proteomes" id="UP000218151">
    <property type="component" value="Unassembled WGS sequence"/>
</dbReference>
<reference evidence="2" key="1">
    <citation type="submission" date="2017-09" db="EMBL/GenBank/DDBJ databases">
        <authorList>
            <person name="Feng G."/>
            <person name="Zhu H."/>
        </authorList>
    </citation>
    <scope>NUCLEOTIDE SEQUENCE [LARGE SCALE GENOMIC DNA]</scope>
    <source>
        <strain evidence="2">1PNM-20</strain>
    </source>
</reference>
<dbReference type="AlphaFoldDB" id="A0A2A2SF97"/>
<name>A0A2A2SF97_9SPHN</name>
<sequence>MSNTHYLRDRAKACRALALEVGDADTARDLFALANLYDEQAASRVRDERPVDAAPLDPELLRGGAETLLYCHDRAADFHAAAACARRPEDAASFRELARLFDRRAETVLPSL</sequence>
<comment type="caution">
    <text evidence="1">The sequence shown here is derived from an EMBL/GenBank/DDBJ whole genome shotgun (WGS) entry which is preliminary data.</text>
</comment>